<protein>
    <submittedName>
        <fullName evidence="1">Uncharacterized protein</fullName>
    </submittedName>
</protein>
<organism evidence="1 2">
    <name type="scientific">Dioscorea alata</name>
    <name type="common">Purple yam</name>
    <dbReference type="NCBI Taxonomy" id="55571"/>
    <lineage>
        <taxon>Eukaryota</taxon>
        <taxon>Viridiplantae</taxon>
        <taxon>Streptophyta</taxon>
        <taxon>Embryophyta</taxon>
        <taxon>Tracheophyta</taxon>
        <taxon>Spermatophyta</taxon>
        <taxon>Magnoliopsida</taxon>
        <taxon>Liliopsida</taxon>
        <taxon>Dioscoreales</taxon>
        <taxon>Dioscoreaceae</taxon>
        <taxon>Dioscorea</taxon>
    </lineage>
</organism>
<proteinExistence type="predicted"/>
<gene>
    <name evidence="1" type="ORF">IHE45_07G032400</name>
</gene>
<name>A0ACB7VQT3_DIOAL</name>
<accession>A0ACB7VQT3</accession>
<dbReference type="Proteomes" id="UP000827976">
    <property type="component" value="Chromosome 7"/>
</dbReference>
<evidence type="ECO:0000313" key="2">
    <source>
        <dbReference type="Proteomes" id="UP000827976"/>
    </source>
</evidence>
<reference evidence="2" key="1">
    <citation type="journal article" date="2022" name="Nat. Commun.">
        <title>Chromosome evolution and the genetic basis of agronomically important traits in greater yam.</title>
        <authorList>
            <person name="Bredeson J.V."/>
            <person name="Lyons J.B."/>
            <person name="Oniyinde I.O."/>
            <person name="Okereke N.R."/>
            <person name="Kolade O."/>
            <person name="Nnabue I."/>
            <person name="Nwadili C.O."/>
            <person name="Hribova E."/>
            <person name="Parker M."/>
            <person name="Nwogha J."/>
            <person name="Shu S."/>
            <person name="Carlson J."/>
            <person name="Kariba R."/>
            <person name="Muthemba S."/>
            <person name="Knop K."/>
            <person name="Barton G.J."/>
            <person name="Sherwood A.V."/>
            <person name="Lopez-Montes A."/>
            <person name="Asiedu R."/>
            <person name="Jamnadass R."/>
            <person name="Muchugi A."/>
            <person name="Goodstein D."/>
            <person name="Egesi C.N."/>
            <person name="Featherston J."/>
            <person name="Asfaw A."/>
            <person name="Simpson G.G."/>
            <person name="Dolezel J."/>
            <person name="Hendre P.S."/>
            <person name="Van Deynze A."/>
            <person name="Kumar P.L."/>
            <person name="Obidiegwu J.E."/>
            <person name="Bhattacharjee R."/>
            <person name="Rokhsar D.S."/>
        </authorList>
    </citation>
    <scope>NUCLEOTIDE SEQUENCE [LARGE SCALE GENOMIC DNA]</scope>
    <source>
        <strain evidence="2">cv. TDa95/00328</strain>
    </source>
</reference>
<keyword evidence="2" id="KW-1185">Reference proteome</keyword>
<dbReference type="EMBL" id="CM037017">
    <property type="protein sequence ID" value="KAH7676673.1"/>
    <property type="molecule type" value="Genomic_DNA"/>
</dbReference>
<comment type="caution">
    <text evidence="1">The sequence shown here is derived from an EMBL/GenBank/DDBJ whole genome shotgun (WGS) entry which is preliminary data.</text>
</comment>
<evidence type="ECO:0000313" key="1">
    <source>
        <dbReference type="EMBL" id="KAH7676673.1"/>
    </source>
</evidence>
<sequence length="316" mass="35401">MDATGHLVNSTTVNALFETAAELYGINREAIRGVIQLRTEISTNINLSEWLQVQFMTTMQTLHAMDVLKHYLHQARPMVLLISRHGADRVEMLGKLKDLETMRMRSSVQYDFKLACHEHQKLGTVLGGLRQRKHDLDHKLDRIKAWRKAWNAGLWIAKFGVTVLSVVLPVAGELAAAIASNNAASGAIALLQPLADSHLADQQSSCEDERDLTVKILNEACFIFHRFNSVRDLVQPLEDQMGLLAEYAEFLAVAGEDEDGAVSMAMEKIKGKALELVDDIEELENEVDRSWEDLRRAALTLLQTATDQIDKIKFAN</sequence>